<dbReference type="Pfam" id="PF00528">
    <property type="entry name" value="BPD_transp_1"/>
    <property type="match status" value="1"/>
</dbReference>
<feature type="transmembrane region" description="Helical" evidence="7">
    <location>
        <begin position="181"/>
        <end position="203"/>
    </location>
</feature>
<dbReference type="InterPro" id="IPR000515">
    <property type="entry name" value="MetI-like"/>
</dbReference>
<keyword evidence="2 7" id="KW-0813">Transport</keyword>
<dbReference type="PANTHER" id="PTHR30193:SF37">
    <property type="entry name" value="INNER MEMBRANE ABC TRANSPORTER PERMEASE PROTEIN YCJO"/>
    <property type="match status" value="1"/>
</dbReference>
<comment type="similarity">
    <text evidence="7">Belongs to the binding-protein-dependent transport system permease family.</text>
</comment>
<dbReference type="InterPro" id="IPR051393">
    <property type="entry name" value="ABC_transporter_permease"/>
</dbReference>
<name>A0ABU2M0G4_9ACTN</name>
<dbReference type="InterPro" id="IPR035906">
    <property type="entry name" value="MetI-like_sf"/>
</dbReference>
<dbReference type="PROSITE" id="PS50928">
    <property type="entry name" value="ABC_TM1"/>
    <property type="match status" value="1"/>
</dbReference>
<accession>A0ABU2M0G4</accession>
<feature type="domain" description="ABC transmembrane type-1" evidence="9">
    <location>
        <begin position="92"/>
        <end position="309"/>
    </location>
</feature>
<feature type="compositionally biased region" description="Low complexity" evidence="8">
    <location>
        <begin position="1"/>
        <end position="18"/>
    </location>
</feature>
<feature type="region of interest" description="Disordered" evidence="8">
    <location>
        <begin position="1"/>
        <end position="31"/>
    </location>
</feature>
<evidence type="ECO:0000256" key="8">
    <source>
        <dbReference type="SAM" id="MobiDB-lite"/>
    </source>
</evidence>
<dbReference type="EMBL" id="JAVREM010000072">
    <property type="protein sequence ID" value="MDT0322753.1"/>
    <property type="molecule type" value="Genomic_DNA"/>
</dbReference>
<comment type="subcellular location">
    <subcellularLocation>
        <location evidence="1 7">Cell membrane</location>
        <topology evidence="1 7">Multi-pass membrane protein</topology>
    </subcellularLocation>
</comment>
<evidence type="ECO:0000313" key="10">
    <source>
        <dbReference type="EMBL" id="MDT0322753.1"/>
    </source>
</evidence>
<dbReference type="Proteomes" id="UP001183420">
    <property type="component" value="Unassembled WGS sequence"/>
</dbReference>
<protein>
    <submittedName>
        <fullName evidence="10">Sugar ABC transporter permease</fullName>
    </submittedName>
</protein>
<gene>
    <name evidence="10" type="ORF">RNC47_31020</name>
</gene>
<evidence type="ECO:0000256" key="6">
    <source>
        <dbReference type="ARBA" id="ARBA00023136"/>
    </source>
</evidence>
<evidence type="ECO:0000256" key="2">
    <source>
        <dbReference type="ARBA" id="ARBA00022448"/>
    </source>
</evidence>
<feature type="transmembrane region" description="Helical" evidence="7">
    <location>
        <begin position="130"/>
        <end position="150"/>
    </location>
</feature>
<comment type="caution">
    <text evidence="10">The sequence shown here is derived from an EMBL/GenBank/DDBJ whole genome shotgun (WGS) entry which is preliminary data.</text>
</comment>
<organism evidence="10 11">
    <name type="scientific">Streptomyces millisiae</name>
    <dbReference type="NCBI Taxonomy" id="3075542"/>
    <lineage>
        <taxon>Bacteria</taxon>
        <taxon>Bacillati</taxon>
        <taxon>Actinomycetota</taxon>
        <taxon>Actinomycetes</taxon>
        <taxon>Kitasatosporales</taxon>
        <taxon>Streptomycetaceae</taxon>
        <taxon>Streptomyces</taxon>
    </lineage>
</organism>
<evidence type="ECO:0000256" key="7">
    <source>
        <dbReference type="RuleBase" id="RU363032"/>
    </source>
</evidence>
<dbReference type="SUPFAM" id="SSF161098">
    <property type="entry name" value="MetI-like"/>
    <property type="match status" value="1"/>
</dbReference>
<keyword evidence="3" id="KW-1003">Cell membrane</keyword>
<proteinExistence type="inferred from homology"/>
<keyword evidence="11" id="KW-1185">Reference proteome</keyword>
<keyword evidence="6 7" id="KW-0472">Membrane</keyword>
<feature type="transmembrane region" description="Helical" evidence="7">
    <location>
        <begin position="283"/>
        <end position="309"/>
    </location>
</feature>
<dbReference type="RefSeq" id="WP_311603547.1">
    <property type="nucleotide sequence ID" value="NZ_JAVREM010000072.1"/>
</dbReference>
<sequence>MTTAIPAEAARPARTPRPTTTPPRRRPRRHRPSAWAYAAPALLVYTGFLVYPALQSVYLSLTSWDGITPDKEFVGLDNYRHLADDPVIGTAVRNNLLWTLVTILLPMLLGLALALALNSRLVRGRSFLRTVFYAPAVLPLVSVATIWGWLYNPTDGAINEALTTLGLEALTHAWLGDDSTALWATMVPAVWVRTGFPLLLYLAALQGIPRELHESAAMDGANAWQRFRHVTLPGLRPTNHIVLALSLIESFKVFDLIYALTYGGPGRSTQVLGTWMYFNVFQYYQSGYGAAIAVVITLVAVFVGIPYVLSQTKD</sequence>
<feature type="transmembrane region" description="Helical" evidence="7">
    <location>
        <begin position="96"/>
        <end position="118"/>
    </location>
</feature>
<dbReference type="PANTHER" id="PTHR30193">
    <property type="entry name" value="ABC TRANSPORTER PERMEASE PROTEIN"/>
    <property type="match status" value="1"/>
</dbReference>
<evidence type="ECO:0000256" key="1">
    <source>
        <dbReference type="ARBA" id="ARBA00004651"/>
    </source>
</evidence>
<evidence type="ECO:0000256" key="5">
    <source>
        <dbReference type="ARBA" id="ARBA00022989"/>
    </source>
</evidence>
<reference evidence="11" key="1">
    <citation type="submission" date="2023-07" db="EMBL/GenBank/DDBJ databases">
        <title>30 novel species of actinomycetes from the DSMZ collection.</title>
        <authorList>
            <person name="Nouioui I."/>
        </authorList>
    </citation>
    <scope>NUCLEOTIDE SEQUENCE [LARGE SCALE GENOMIC DNA]</scope>
    <source>
        <strain evidence="11">DSM 44918</strain>
    </source>
</reference>
<dbReference type="Gene3D" id="1.10.3720.10">
    <property type="entry name" value="MetI-like"/>
    <property type="match status" value="1"/>
</dbReference>
<dbReference type="CDD" id="cd06261">
    <property type="entry name" value="TM_PBP2"/>
    <property type="match status" value="1"/>
</dbReference>
<evidence type="ECO:0000256" key="3">
    <source>
        <dbReference type="ARBA" id="ARBA00022475"/>
    </source>
</evidence>
<evidence type="ECO:0000259" key="9">
    <source>
        <dbReference type="PROSITE" id="PS50928"/>
    </source>
</evidence>
<feature type="transmembrane region" description="Helical" evidence="7">
    <location>
        <begin position="34"/>
        <end position="54"/>
    </location>
</feature>
<evidence type="ECO:0000256" key="4">
    <source>
        <dbReference type="ARBA" id="ARBA00022692"/>
    </source>
</evidence>
<keyword evidence="5 7" id="KW-1133">Transmembrane helix</keyword>
<evidence type="ECO:0000313" key="11">
    <source>
        <dbReference type="Proteomes" id="UP001183420"/>
    </source>
</evidence>
<keyword evidence="4 7" id="KW-0812">Transmembrane</keyword>